<dbReference type="CDD" id="cd16352">
    <property type="entry name" value="CheD"/>
    <property type="match status" value="1"/>
</dbReference>
<sequence length="165" mass="17782">MLEILDVVKVGIADLNVVKAPERIRTSGLGSCVGLILYDQLRQIAGLAHIMLPDSTLGKIGSINDAKYADTAVKKLIKDVVTIGAKEYSLKAKIAGGAQMFQFQTSNDLMRIGPRNVEAIKEQLKLFHIPLVSEDVGGSSGRTIEFDPSTCDLVIKTVNQGTKTI</sequence>
<dbReference type="InterPro" id="IPR005659">
    <property type="entry name" value="Chemorcpt_Glu_NH3ase_CheD"/>
</dbReference>
<proteinExistence type="inferred from homology"/>
<name>A0ABV6GCL5_9BACI</name>
<evidence type="ECO:0000256" key="1">
    <source>
        <dbReference type="ARBA" id="ARBA00022500"/>
    </source>
</evidence>
<keyword evidence="1 3" id="KW-0145">Chemotaxis</keyword>
<dbReference type="InterPro" id="IPR038592">
    <property type="entry name" value="CheD-like_sf"/>
</dbReference>
<dbReference type="Proteomes" id="UP001589854">
    <property type="component" value="Unassembled WGS sequence"/>
</dbReference>
<evidence type="ECO:0000313" key="5">
    <source>
        <dbReference type="Proteomes" id="UP001589854"/>
    </source>
</evidence>
<dbReference type="Gene3D" id="3.30.1330.200">
    <property type="match status" value="1"/>
</dbReference>
<accession>A0ABV6GCL5</accession>
<dbReference type="SUPFAM" id="SSF64438">
    <property type="entry name" value="CNF1/YfiH-like putative cysteine hydrolases"/>
    <property type="match status" value="1"/>
</dbReference>
<dbReference type="EC" id="3.5.1.44" evidence="3"/>
<keyword evidence="2 3" id="KW-0378">Hydrolase</keyword>
<dbReference type="PANTHER" id="PTHR35147:SF1">
    <property type="entry name" value="CHEMORECEPTOR GLUTAMINE DEAMIDASE CHED-RELATED"/>
    <property type="match status" value="1"/>
</dbReference>
<dbReference type="Pfam" id="PF03975">
    <property type="entry name" value="CheD"/>
    <property type="match status" value="1"/>
</dbReference>
<evidence type="ECO:0000256" key="2">
    <source>
        <dbReference type="ARBA" id="ARBA00022801"/>
    </source>
</evidence>
<dbReference type="EMBL" id="JBHLVO010000004">
    <property type="protein sequence ID" value="MFC0271319.1"/>
    <property type="molecule type" value="Genomic_DNA"/>
</dbReference>
<gene>
    <name evidence="3" type="primary">cheD</name>
    <name evidence="4" type="ORF">ACFFIX_07620</name>
</gene>
<comment type="catalytic activity">
    <reaction evidence="3">
        <text>L-glutaminyl-[protein] + H2O = L-glutamyl-[protein] + NH4(+)</text>
        <dbReference type="Rhea" id="RHEA:16441"/>
        <dbReference type="Rhea" id="RHEA-COMP:10207"/>
        <dbReference type="Rhea" id="RHEA-COMP:10208"/>
        <dbReference type="ChEBI" id="CHEBI:15377"/>
        <dbReference type="ChEBI" id="CHEBI:28938"/>
        <dbReference type="ChEBI" id="CHEBI:29973"/>
        <dbReference type="ChEBI" id="CHEBI:30011"/>
        <dbReference type="EC" id="3.5.1.44"/>
    </reaction>
</comment>
<reference evidence="4 5" key="1">
    <citation type="submission" date="2024-09" db="EMBL/GenBank/DDBJ databases">
        <authorList>
            <person name="Sun Q."/>
            <person name="Mori K."/>
        </authorList>
    </citation>
    <scope>NUCLEOTIDE SEQUENCE [LARGE SCALE GENOMIC DNA]</scope>
    <source>
        <strain evidence="4 5">CCM 7228</strain>
    </source>
</reference>
<evidence type="ECO:0000313" key="4">
    <source>
        <dbReference type="EMBL" id="MFC0271319.1"/>
    </source>
</evidence>
<keyword evidence="5" id="KW-1185">Reference proteome</keyword>
<organism evidence="4 5">
    <name type="scientific">Metabacillus herbersteinensis</name>
    <dbReference type="NCBI Taxonomy" id="283816"/>
    <lineage>
        <taxon>Bacteria</taxon>
        <taxon>Bacillati</taxon>
        <taxon>Bacillota</taxon>
        <taxon>Bacilli</taxon>
        <taxon>Bacillales</taxon>
        <taxon>Bacillaceae</taxon>
        <taxon>Metabacillus</taxon>
    </lineage>
</organism>
<comment type="caution">
    <text evidence="4">The sequence shown here is derived from an EMBL/GenBank/DDBJ whole genome shotgun (WGS) entry which is preliminary data.</text>
</comment>
<dbReference type="HAMAP" id="MF_01440">
    <property type="entry name" value="CheD"/>
    <property type="match status" value="1"/>
</dbReference>
<dbReference type="InterPro" id="IPR011324">
    <property type="entry name" value="Cytotoxic_necrot_fac-like_cat"/>
</dbReference>
<dbReference type="PANTHER" id="PTHR35147">
    <property type="entry name" value="CHEMORECEPTOR GLUTAMINE DEAMIDASE CHED-RELATED"/>
    <property type="match status" value="1"/>
</dbReference>
<comment type="similarity">
    <text evidence="3">Belongs to the CheD family.</text>
</comment>
<evidence type="ECO:0000256" key="3">
    <source>
        <dbReference type="HAMAP-Rule" id="MF_01440"/>
    </source>
</evidence>
<dbReference type="RefSeq" id="WP_378932198.1">
    <property type="nucleotide sequence ID" value="NZ_JBHLVO010000004.1"/>
</dbReference>
<protein>
    <recommendedName>
        <fullName evidence="3">Probable chemoreceptor glutamine deamidase CheD</fullName>
        <ecNumber evidence="3">3.5.1.44</ecNumber>
    </recommendedName>
</protein>
<comment type="function">
    <text evidence="3">Probably deamidates glutamine residues to glutamate on methyl-accepting chemotaxis receptors (MCPs), playing an important role in chemotaxis.</text>
</comment>